<keyword evidence="2" id="KW-1185">Reference proteome</keyword>
<name>A0ACC1BK47_9ROSI</name>
<proteinExistence type="predicted"/>
<gene>
    <name evidence="1" type="ORF">Patl1_20904</name>
</gene>
<protein>
    <submittedName>
        <fullName evidence="1">Uncharacterized protein</fullName>
    </submittedName>
</protein>
<sequence>MNLLATILDKDKCIGPNFLDWRQKLRVVLNSERIDYVLDNEPPKPLADEATAEERQTHKKWEDDELKVRSYIKASSSSQLLEQYEKMNSSSDIMNHLQELYDESSLTVSYEVTRNFSE</sequence>
<dbReference type="EMBL" id="CM047900">
    <property type="protein sequence ID" value="KAJ0099275.1"/>
    <property type="molecule type" value="Genomic_DNA"/>
</dbReference>
<reference evidence="2" key="1">
    <citation type="journal article" date="2023" name="G3 (Bethesda)">
        <title>Genome assembly and association tests identify interacting loci associated with vigor, precocity, and sex in interspecific pistachio rootstocks.</title>
        <authorList>
            <person name="Palmer W."/>
            <person name="Jacygrad E."/>
            <person name="Sagayaradj S."/>
            <person name="Cavanaugh K."/>
            <person name="Han R."/>
            <person name="Bertier L."/>
            <person name="Beede B."/>
            <person name="Kafkas S."/>
            <person name="Golino D."/>
            <person name="Preece J."/>
            <person name="Michelmore R."/>
        </authorList>
    </citation>
    <scope>NUCLEOTIDE SEQUENCE [LARGE SCALE GENOMIC DNA]</scope>
</reference>
<dbReference type="Proteomes" id="UP001164250">
    <property type="component" value="Chromosome 4"/>
</dbReference>
<evidence type="ECO:0000313" key="2">
    <source>
        <dbReference type="Proteomes" id="UP001164250"/>
    </source>
</evidence>
<accession>A0ACC1BK47</accession>
<evidence type="ECO:0000313" key="1">
    <source>
        <dbReference type="EMBL" id="KAJ0099275.1"/>
    </source>
</evidence>
<comment type="caution">
    <text evidence="1">The sequence shown here is derived from an EMBL/GenBank/DDBJ whole genome shotgun (WGS) entry which is preliminary data.</text>
</comment>
<organism evidence="1 2">
    <name type="scientific">Pistacia atlantica</name>
    <dbReference type="NCBI Taxonomy" id="434234"/>
    <lineage>
        <taxon>Eukaryota</taxon>
        <taxon>Viridiplantae</taxon>
        <taxon>Streptophyta</taxon>
        <taxon>Embryophyta</taxon>
        <taxon>Tracheophyta</taxon>
        <taxon>Spermatophyta</taxon>
        <taxon>Magnoliopsida</taxon>
        <taxon>eudicotyledons</taxon>
        <taxon>Gunneridae</taxon>
        <taxon>Pentapetalae</taxon>
        <taxon>rosids</taxon>
        <taxon>malvids</taxon>
        <taxon>Sapindales</taxon>
        <taxon>Anacardiaceae</taxon>
        <taxon>Pistacia</taxon>
    </lineage>
</organism>